<feature type="transmembrane region" description="Helical" evidence="7">
    <location>
        <begin position="53"/>
        <end position="75"/>
    </location>
</feature>
<dbReference type="RefSeq" id="WP_136129896.1">
    <property type="nucleotide sequence ID" value="NZ_PDKU01000001.1"/>
</dbReference>
<comment type="similarity">
    <text evidence="2 7">Belongs to the UPF0114 family.</text>
</comment>
<gene>
    <name evidence="8" type="ORF">CRV10_00535</name>
</gene>
<dbReference type="GO" id="GO:0005886">
    <property type="term" value="C:plasma membrane"/>
    <property type="evidence" value="ECO:0007669"/>
    <property type="project" value="UniProtKB-SubCell"/>
</dbReference>
<dbReference type="InterPro" id="IPR020761">
    <property type="entry name" value="UPF0114_bac"/>
</dbReference>
<evidence type="ECO:0000313" key="8">
    <source>
        <dbReference type="EMBL" id="PPI86733.1"/>
    </source>
</evidence>
<sequence>MEWSIEKIIYASRWLLFPVYIGLSFGFILLTLKFFQRIIYLIPILFTISESGLILIVLSLIDIALVGGLLVMVMFSGYDNFIVKMTVNDQHQKLSWMGKMDVNSIKNKVASSIVAISSVHLLRVFMEVEKVTDNKIMWCVIIHLAFVLSAFGMAYIDRMSKILKK</sequence>
<protein>
    <recommendedName>
        <fullName evidence="7">UPF0114 protein CRV10_00535</fullName>
    </recommendedName>
</protein>
<keyword evidence="5 7" id="KW-1133">Transmembrane helix</keyword>
<organism evidence="8 9">
    <name type="scientific">Candidatus Pantoea edessiphila</name>
    <dbReference type="NCBI Taxonomy" id="2044610"/>
    <lineage>
        <taxon>Bacteria</taxon>
        <taxon>Pseudomonadati</taxon>
        <taxon>Pseudomonadota</taxon>
        <taxon>Gammaproteobacteria</taxon>
        <taxon>Enterobacterales</taxon>
        <taxon>Erwiniaceae</taxon>
        <taxon>Pantoea</taxon>
    </lineage>
</organism>
<evidence type="ECO:0000313" key="9">
    <source>
        <dbReference type="Proteomes" id="UP000296144"/>
    </source>
</evidence>
<feature type="transmembrane region" description="Helical" evidence="7">
    <location>
        <begin position="12"/>
        <end position="32"/>
    </location>
</feature>
<evidence type="ECO:0000256" key="1">
    <source>
        <dbReference type="ARBA" id="ARBA00004651"/>
    </source>
</evidence>
<keyword evidence="9" id="KW-1185">Reference proteome</keyword>
<dbReference type="OrthoDB" id="9783569at2"/>
<keyword evidence="6 7" id="KW-0472">Membrane</keyword>
<dbReference type="NCBIfam" id="TIGR00645">
    <property type="entry name" value="HI0507"/>
    <property type="match status" value="1"/>
</dbReference>
<proteinExistence type="inferred from homology"/>
<accession>A0A2P5SWP3</accession>
<name>A0A2P5SWP3_9GAMM</name>
<evidence type="ECO:0000256" key="2">
    <source>
        <dbReference type="ARBA" id="ARBA00005774"/>
    </source>
</evidence>
<dbReference type="AlphaFoldDB" id="A0A2P5SWP3"/>
<dbReference type="InterPro" id="IPR005134">
    <property type="entry name" value="UPF0114"/>
</dbReference>
<evidence type="ECO:0000256" key="4">
    <source>
        <dbReference type="ARBA" id="ARBA00022692"/>
    </source>
</evidence>
<dbReference type="Pfam" id="PF03350">
    <property type="entry name" value="UPF0114"/>
    <property type="match status" value="1"/>
</dbReference>
<reference evidence="8 9" key="1">
    <citation type="journal article" date="2018" name="Genome Biol. Evol.">
        <title>Cladogenesis and Genomic Streamlining in Extracellular Endosymbionts of Tropical Stink Bugs.</title>
        <authorList>
            <person name="Otero-Bravo A."/>
            <person name="Goffredi S."/>
            <person name="Sabree Z.L."/>
        </authorList>
    </citation>
    <scope>NUCLEOTIDE SEQUENCE [LARGE SCALE GENOMIC DNA]</scope>
    <source>
        <strain evidence="8 9">SoEL</strain>
    </source>
</reference>
<keyword evidence="3 7" id="KW-1003">Cell membrane</keyword>
<dbReference type="PANTHER" id="PTHR38596:SF1">
    <property type="entry name" value="UPF0114 PROTEIN YQHA"/>
    <property type="match status" value="1"/>
</dbReference>
<evidence type="ECO:0000256" key="5">
    <source>
        <dbReference type="ARBA" id="ARBA00022989"/>
    </source>
</evidence>
<dbReference type="HAMAP" id="MF_00143">
    <property type="entry name" value="UPF0114"/>
    <property type="match status" value="1"/>
</dbReference>
<dbReference type="Proteomes" id="UP000296144">
    <property type="component" value="Unassembled WGS sequence"/>
</dbReference>
<comment type="subcellular location">
    <subcellularLocation>
        <location evidence="1 7">Cell membrane</location>
        <topology evidence="1 7">Multi-pass membrane protein</topology>
    </subcellularLocation>
</comment>
<comment type="caution">
    <text evidence="8">The sequence shown here is derived from an EMBL/GenBank/DDBJ whole genome shotgun (WGS) entry which is preliminary data.</text>
</comment>
<evidence type="ECO:0000256" key="7">
    <source>
        <dbReference type="HAMAP-Rule" id="MF_00143"/>
    </source>
</evidence>
<keyword evidence="4 7" id="KW-0812">Transmembrane</keyword>
<evidence type="ECO:0000256" key="6">
    <source>
        <dbReference type="ARBA" id="ARBA00023136"/>
    </source>
</evidence>
<evidence type="ECO:0000256" key="3">
    <source>
        <dbReference type="ARBA" id="ARBA00022475"/>
    </source>
</evidence>
<dbReference type="PANTHER" id="PTHR38596">
    <property type="entry name" value="UPF0114 PROTEIN YQHA"/>
    <property type="match status" value="1"/>
</dbReference>
<feature type="transmembrane region" description="Helical" evidence="7">
    <location>
        <begin position="135"/>
        <end position="156"/>
    </location>
</feature>
<dbReference type="EMBL" id="PDKU01000001">
    <property type="protein sequence ID" value="PPI86733.1"/>
    <property type="molecule type" value="Genomic_DNA"/>
</dbReference>